<dbReference type="GO" id="GO:0030313">
    <property type="term" value="C:cell envelope"/>
    <property type="evidence" value="ECO:0007669"/>
    <property type="project" value="TreeGrafter"/>
</dbReference>
<dbReference type="PANTHER" id="PTHR30097">
    <property type="entry name" value="CATION EFFLUX SYSTEM PROTEIN CUSB"/>
    <property type="match status" value="1"/>
</dbReference>
<evidence type="ECO:0000256" key="1">
    <source>
        <dbReference type="ARBA" id="ARBA00009477"/>
    </source>
</evidence>
<feature type="region of interest" description="Disordered" evidence="3">
    <location>
        <begin position="27"/>
        <end position="49"/>
    </location>
</feature>
<evidence type="ECO:0000256" key="2">
    <source>
        <dbReference type="ARBA" id="ARBA00022448"/>
    </source>
</evidence>
<comment type="caution">
    <text evidence="5">The sequence shown here is derived from an EMBL/GenBank/DDBJ whole genome shotgun (WGS) entry which is preliminary data.</text>
</comment>
<evidence type="ECO:0000256" key="3">
    <source>
        <dbReference type="SAM" id="MobiDB-lite"/>
    </source>
</evidence>
<keyword evidence="2" id="KW-0813">Transport</keyword>
<dbReference type="Gene3D" id="2.40.420.20">
    <property type="match status" value="1"/>
</dbReference>
<dbReference type="RefSeq" id="WP_146898737.1">
    <property type="nucleotide sequence ID" value="NZ_BJYS01000021.1"/>
</dbReference>
<evidence type="ECO:0000313" key="5">
    <source>
        <dbReference type="EMBL" id="GEO05228.1"/>
    </source>
</evidence>
<dbReference type="Gene3D" id="1.10.287.470">
    <property type="entry name" value="Helix hairpin bin"/>
    <property type="match status" value="1"/>
</dbReference>
<dbReference type="EMBL" id="BJYS01000021">
    <property type="protein sequence ID" value="GEO05228.1"/>
    <property type="molecule type" value="Genomic_DNA"/>
</dbReference>
<dbReference type="Gene3D" id="2.40.30.170">
    <property type="match status" value="1"/>
</dbReference>
<feature type="domain" description="CzcB-like C-terminal circularly permuted SH3-like" evidence="4">
    <location>
        <begin position="441"/>
        <end position="501"/>
    </location>
</feature>
<accession>A0A512AZT7</accession>
<comment type="similarity">
    <text evidence="1">Belongs to the membrane fusion protein (MFP) (TC 8.A.1) family.</text>
</comment>
<sequence>MKQSKIYYLVVATLFLILAGCHNTKEHSHNEATEESHGHPHPSEGTELASTSHTIYTDKTELFVEFKPLVVGQTTSFAAHLTRLGSNFKPLTAGQLTVSLVKGKQGIRTTVDAPKSPGIFGPKLQPKTAGSGYQLLFDIKTADYTDRIILDQVTVYPDEKTAIAQQPQEEANGNEVSYLKEQAWKTEFANAPVKKQPFYNIIKTTGQIMPAQGDEVILTAPASGVVSFSSSGLVAGKAVVAGRGLFTIKGGGLTEGNINVRLGEARGRQQKAKLDYDRATELVKDQIIPRKEYEAIRLEYHNAQREYQALAANFSGGGIQVKAPRKGFIREIQVTAGQFVEAGQPLATITQNQKLMLRADVPQQYFNQLKTITSANFRTPSDNQVYQLSELGGRLVSYGRSTGTGSYYTPVFFQINNQPQFIPGAFIEVFLQANAIGEALVVPMSAILEEQGICYVYVQTGGESFEKREVKLGASDAAQVQLLSGVQEGERVVTKGAYQIKLATLSGTMPAHGHEH</sequence>
<proteinExistence type="inferred from homology"/>
<name>A0A512AZT7_9BACT</name>
<dbReference type="GO" id="GO:0015679">
    <property type="term" value="P:plasma membrane copper ion transport"/>
    <property type="evidence" value="ECO:0007669"/>
    <property type="project" value="TreeGrafter"/>
</dbReference>
<dbReference type="AlphaFoldDB" id="A0A512AZT7"/>
<dbReference type="PROSITE" id="PS51257">
    <property type="entry name" value="PROKAR_LIPOPROTEIN"/>
    <property type="match status" value="1"/>
</dbReference>
<dbReference type="OrthoDB" id="906788at2"/>
<dbReference type="GO" id="GO:0016020">
    <property type="term" value="C:membrane"/>
    <property type="evidence" value="ECO:0007669"/>
    <property type="project" value="InterPro"/>
</dbReference>
<dbReference type="SUPFAM" id="SSF111369">
    <property type="entry name" value="HlyD-like secretion proteins"/>
    <property type="match status" value="1"/>
</dbReference>
<keyword evidence="6" id="KW-1185">Reference proteome</keyword>
<organism evidence="5 6">
    <name type="scientific">Adhaeribacter aerolatus</name>
    <dbReference type="NCBI Taxonomy" id="670289"/>
    <lineage>
        <taxon>Bacteria</taxon>
        <taxon>Pseudomonadati</taxon>
        <taxon>Bacteroidota</taxon>
        <taxon>Cytophagia</taxon>
        <taxon>Cytophagales</taxon>
        <taxon>Hymenobacteraceae</taxon>
        <taxon>Adhaeribacter</taxon>
    </lineage>
</organism>
<dbReference type="Pfam" id="PF25975">
    <property type="entry name" value="CzcB_C"/>
    <property type="match status" value="1"/>
</dbReference>
<dbReference type="PANTHER" id="PTHR30097:SF4">
    <property type="entry name" value="SLR6042 PROTEIN"/>
    <property type="match status" value="1"/>
</dbReference>
<dbReference type="InterPro" id="IPR058649">
    <property type="entry name" value="CzcB_C"/>
</dbReference>
<dbReference type="GO" id="GO:0060003">
    <property type="term" value="P:copper ion export"/>
    <property type="evidence" value="ECO:0007669"/>
    <property type="project" value="TreeGrafter"/>
</dbReference>
<evidence type="ECO:0000259" key="4">
    <source>
        <dbReference type="Pfam" id="PF25975"/>
    </source>
</evidence>
<dbReference type="InterPro" id="IPR051909">
    <property type="entry name" value="MFP_Cation_Efflux"/>
</dbReference>
<dbReference type="GO" id="GO:0022857">
    <property type="term" value="F:transmembrane transporter activity"/>
    <property type="evidence" value="ECO:0007669"/>
    <property type="project" value="InterPro"/>
</dbReference>
<dbReference type="InterPro" id="IPR006143">
    <property type="entry name" value="RND_pump_MFP"/>
</dbReference>
<feature type="compositionally biased region" description="Basic and acidic residues" evidence="3">
    <location>
        <begin position="27"/>
        <end position="44"/>
    </location>
</feature>
<gene>
    <name evidence="5" type="ORF">AAE02nite_28920</name>
</gene>
<evidence type="ECO:0000313" key="6">
    <source>
        <dbReference type="Proteomes" id="UP000321532"/>
    </source>
</evidence>
<dbReference type="Proteomes" id="UP000321532">
    <property type="component" value="Unassembled WGS sequence"/>
</dbReference>
<protein>
    <recommendedName>
        <fullName evidence="4">CzcB-like C-terminal circularly permuted SH3-like domain-containing protein</fullName>
    </recommendedName>
</protein>
<dbReference type="NCBIfam" id="TIGR01730">
    <property type="entry name" value="RND_mfp"/>
    <property type="match status" value="1"/>
</dbReference>
<reference evidence="5 6" key="1">
    <citation type="submission" date="2019-07" db="EMBL/GenBank/DDBJ databases">
        <title>Whole genome shotgun sequence of Adhaeribacter aerolatus NBRC 106133.</title>
        <authorList>
            <person name="Hosoyama A."/>
            <person name="Uohara A."/>
            <person name="Ohji S."/>
            <person name="Ichikawa N."/>
        </authorList>
    </citation>
    <scope>NUCLEOTIDE SEQUENCE [LARGE SCALE GENOMIC DNA]</scope>
    <source>
        <strain evidence="5 6">NBRC 106133</strain>
    </source>
</reference>
<dbReference type="FunFam" id="2.40.420.20:FF:000006">
    <property type="entry name" value="RND family efflux transporter MFP subunit"/>
    <property type="match status" value="1"/>
</dbReference>